<evidence type="ECO:0000313" key="2">
    <source>
        <dbReference type="EMBL" id="KAK7524454.1"/>
    </source>
</evidence>
<protein>
    <submittedName>
        <fullName evidence="2">Uncharacterized protein</fullName>
    </submittedName>
</protein>
<dbReference type="EMBL" id="JBBPHU010000001">
    <property type="protein sequence ID" value="KAK7524454.1"/>
    <property type="molecule type" value="Genomic_DNA"/>
</dbReference>
<sequence>MSHAYLSGSLISNAPSIVQWNAASGEQRFVGDESSSPAILDVSYDEKLLCMYCRLRVAVKLKSSDKKVPMYHLLEPRHFLDLEVVNGFVPENVVSAFVHGDKCSSSEDIVGLRMTLRSPGQIVGPKMATSPKTAASRKVLENLFSLGQSQGLTTYLPSSSINATRLEHMRRRLLDGLLKFDSRIIDTLYAGEGGRRVNTLEDLAVPASVQNLDVKLENPPPYFEATSLDPPNLRRRKRQHGSPESPMDAALCTSAKKPREKSPLLSPKEAPQLTENREPWRQALTEHAAQFALLSEQVVALQKELHDRRQNTVDAATQTEELQRSEAKSASQGTASTVEDGVEDRLEIAEREIAALRRAMCRIQESLPSQFDSIVHRAVQESTEAFDDRLAIELDDLRYEMDGNAKDDFEDQFLDIKVELRDFVSEEMKDIEENVKKNIKNAVRNAALDIEFDD</sequence>
<reference evidence="2 3" key="1">
    <citation type="submission" date="2024-04" db="EMBL/GenBank/DDBJ databases">
        <title>Phyllosticta paracitricarpa is synonymous to the EU quarantine fungus P. citricarpa based on phylogenomic analyses.</title>
        <authorList>
            <consortium name="Lawrence Berkeley National Laboratory"/>
            <person name="Van Ingen-Buijs V.A."/>
            <person name="Van Westerhoven A.C."/>
            <person name="Haridas S."/>
            <person name="Skiadas P."/>
            <person name="Martin F."/>
            <person name="Groenewald J.Z."/>
            <person name="Crous P.W."/>
            <person name="Seidl M.F."/>
        </authorList>
    </citation>
    <scope>NUCLEOTIDE SEQUENCE [LARGE SCALE GENOMIC DNA]</scope>
    <source>
        <strain evidence="2 3">CBS 123371</strain>
    </source>
</reference>
<dbReference type="Proteomes" id="UP001363622">
    <property type="component" value="Unassembled WGS sequence"/>
</dbReference>
<feature type="compositionally biased region" description="Polar residues" evidence="1">
    <location>
        <begin position="328"/>
        <end position="337"/>
    </location>
</feature>
<evidence type="ECO:0000313" key="3">
    <source>
        <dbReference type="Proteomes" id="UP001363622"/>
    </source>
</evidence>
<organism evidence="2 3">
    <name type="scientific">Phyllosticta citriasiana</name>
    <dbReference type="NCBI Taxonomy" id="595635"/>
    <lineage>
        <taxon>Eukaryota</taxon>
        <taxon>Fungi</taxon>
        <taxon>Dikarya</taxon>
        <taxon>Ascomycota</taxon>
        <taxon>Pezizomycotina</taxon>
        <taxon>Dothideomycetes</taxon>
        <taxon>Dothideomycetes incertae sedis</taxon>
        <taxon>Botryosphaeriales</taxon>
        <taxon>Phyllostictaceae</taxon>
        <taxon>Phyllosticta</taxon>
    </lineage>
</organism>
<name>A0ABR1L032_9PEZI</name>
<feature type="region of interest" description="Disordered" evidence="1">
    <location>
        <begin position="318"/>
        <end position="341"/>
    </location>
</feature>
<accession>A0ABR1L032</accession>
<comment type="caution">
    <text evidence="2">The sequence shown here is derived from an EMBL/GenBank/DDBJ whole genome shotgun (WGS) entry which is preliminary data.</text>
</comment>
<evidence type="ECO:0000256" key="1">
    <source>
        <dbReference type="SAM" id="MobiDB-lite"/>
    </source>
</evidence>
<gene>
    <name evidence="2" type="ORF">IWZ03DRAFT_25295</name>
</gene>
<proteinExistence type="predicted"/>
<keyword evidence="3" id="KW-1185">Reference proteome</keyword>
<feature type="region of interest" description="Disordered" evidence="1">
    <location>
        <begin position="218"/>
        <end position="275"/>
    </location>
</feature>